<reference evidence="2" key="1">
    <citation type="journal article" date="2020" name="Stud. Mycol.">
        <title>101 Dothideomycetes genomes: a test case for predicting lifestyles and emergence of pathogens.</title>
        <authorList>
            <person name="Haridas S."/>
            <person name="Albert R."/>
            <person name="Binder M."/>
            <person name="Bloem J."/>
            <person name="Labutti K."/>
            <person name="Salamov A."/>
            <person name="Andreopoulos B."/>
            <person name="Baker S."/>
            <person name="Barry K."/>
            <person name="Bills G."/>
            <person name="Bluhm B."/>
            <person name="Cannon C."/>
            <person name="Castanera R."/>
            <person name="Culley D."/>
            <person name="Daum C."/>
            <person name="Ezra D."/>
            <person name="Gonzalez J."/>
            <person name="Henrissat B."/>
            <person name="Kuo A."/>
            <person name="Liang C."/>
            <person name="Lipzen A."/>
            <person name="Lutzoni F."/>
            <person name="Magnuson J."/>
            <person name="Mondo S."/>
            <person name="Nolan M."/>
            <person name="Ohm R."/>
            <person name="Pangilinan J."/>
            <person name="Park H.-J."/>
            <person name="Ramirez L."/>
            <person name="Alfaro M."/>
            <person name="Sun H."/>
            <person name="Tritt A."/>
            <person name="Yoshinaga Y."/>
            <person name="Zwiers L.-H."/>
            <person name="Turgeon B."/>
            <person name="Goodwin S."/>
            <person name="Spatafora J."/>
            <person name="Crous P."/>
            <person name="Grigoriev I."/>
        </authorList>
    </citation>
    <scope>NUCLEOTIDE SEQUENCE</scope>
    <source>
        <strain evidence="2">CBS 675.92</strain>
    </source>
</reference>
<evidence type="ECO:0000313" key="3">
    <source>
        <dbReference type="Proteomes" id="UP000800035"/>
    </source>
</evidence>
<evidence type="ECO:0000313" key="2">
    <source>
        <dbReference type="EMBL" id="KAF1953629.1"/>
    </source>
</evidence>
<evidence type="ECO:0000256" key="1">
    <source>
        <dbReference type="SAM" id="Phobius"/>
    </source>
</evidence>
<keyword evidence="1" id="KW-0812">Transmembrane</keyword>
<keyword evidence="1" id="KW-1133">Transmembrane helix</keyword>
<feature type="transmembrane region" description="Helical" evidence="1">
    <location>
        <begin position="37"/>
        <end position="57"/>
    </location>
</feature>
<protein>
    <submittedName>
        <fullName evidence="2">Uncharacterized protein</fullName>
    </submittedName>
</protein>
<organism evidence="2 3">
    <name type="scientific">Byssothecium circinans</name>
    <dbReference type="NCBI Taxonomy" id="147558"/>
    <lineage>
        <taxon>Eukaryota</taxon>
        <taxon>Fungi</taxon>
        <taxon>Dikarya</taxon>
        <taxon>Ascomycota</taxon>
        <taxon>Pezizomycotina</taxon>
        <taxon>Dothideomycetes</taxon>
        <taxon>Pleosporomycetidae</taxon>
        <taxon>Pleosporales</taxon>
        <taxon>Massarineae</taxon>
        <taxon>Massarinaceae</taxon>
        <taxon>Byssothecium</taxon>
    </lineage>
</organism>
<sequence length="61" mass="6696">MFSITYLCLREWTCGWVALNIGTALLFSVNGAGLRTLELVCDTTYVVAVLLFLSISVSRHG</sequence>
<dbReference type="AlphaFoldDB" id="A0A6A5TPJ8"/>
<accession>A0A6A5TPJ8</accession>
<gene>
    <name evidence="2" type="ORF">CC80DRAFT_142810</name>
</gene>
<feature type="transmembrane region" description="Helical" evidence="1">
    <location>
        <begin position="12"/>
        <end position="31"/>
    </location>
</feature>
<proteinExistence type="predicted"/>
<dbReference type="Proteomes" id="UP000800035">
    <property type="component" value="Unassembled WGS sequence"/>
</dbReference>
<name>A0A6A5TPJ8_9PLEO</name>
<keyword evidence="1" id="KW-0472">Membrane</keyword>
<keyword evidence="3" id="KW-1185">Reference proteome</keyword>
<dbReference type="EMBL" id="ML977003">
    <property type="protein sequence ID" value="KAF1953629.1"/>
    <property type="molecule type" value="Genomic_DNA"/>
</dbReference>